<reference evidence="2 3" key="1">
    <citation type="submission" date="2015-07" db="EMBL/GenBank/DDBJ databases">
        <title>The genome of the fungus Escovopsis weberi, a specialized disease agent of ant agriculture.</title>
        <authorList>
            <person name="de Man T.J."/>
            <person name="Stajich J.E."/>
            <person name="Kubicek C.P."/>
            <person name="Chenthamara K."/>
            <person name="Atanasova L."/>
            <person name="Druzhinina I.S."/>
            <person name="Birnbaum S."/>
            <person name="Barribeau S.M."/>
            <person name="Teiling C."/>
            <person name="Suen G."/>
            <person name="Currie C."/>
            <person name="Gerardo N.M."/>
        </authorList>
    </citation>
    <scope>NUCLEOTIDE SEQUENCE [LARGE SCALE GENOMIC DNA]</scope>
</reference>
<gene>
    <name evidence="2" type="ORF">ESCO_004010</name>
</gene>
<dbReference type="AlphaFoldDB" id="A0A0M8NA71"/>
<evidence type="ECO:0000313" key="3">
    <source>
        <dbReference type="Proteomes" id="UP000053831"/>
    </source>
</evidence>
<dbReference type="EMBL" id="LGSR01000002">
    <property type="protein sequence ID" value="KOS23201.1"/>
    <property type="molecule type" value="Genomic_DNA"/>
</dbReference>
<sequence>MEPPLQTTREPPAKTASGSRYSIHGNALASQPREWWEKLPPQVKKRNATKKAGQDFEFNLPEHLPSKYGRI</sequence>
<organism evidence="2 3">
    <name type="scientific">Escovopsis weberi</name>
    <dbReference type="NCBI Taxonomy" id="150374"/>
    <lineage>
        <taxon>Eukaryota</taxon>
        <taxon>Fungi</taxon>
        <taxon>Dikarya</taxon>
        <taxon>Ascomycota</taxon>
        <taxon>Pezizomycotina</taxon>
        <taxon>Sordariomycetes</taxon>
        <taxon>Hypocreomycetidae</taxon>
        <taxon>Hypocreales</taxon>
        <taxon>Hypocreaceae</taxon>
        <taxon>Escovopsis</taxon>
    </lineage>
</organism>
<accession>A0A0M8NA71</accession>
<proteinExistence type="predicted"/>
<protein>
    <submittedName>
        <fullName evidence="2">Uncharacterized protein</fullName>
    </submittedName>
</protein>
<feature type="region of interest" description="Disordered" evidence="1">
    <location>
        <begin position="1"/>
        <end position="27"/>
    </location>
</feature>
<evidence type="ECO:0000256" key="1">
    <source>
        <dbReference type="SAM" id="MobiDB-lite"/>
    </source>
</evidence>
<keyword evidence="3" id="KW-1185">Reference proteome</keyword>
<evidence type="ECO:0000313" key="2">
    <source>
        <dbReference type="EMBL" id="KOS23201.1"/>
    </source>
</evidence>
<dbReference type="OrthoDB" id="3648773at2759"/>
<name>A0A0M8NA71_ESCWE</name>
<comment type="caution">
    <text evidence="2">The sequence shown here is derived from an EMBL/GenBank/DDBJ whole genome shotgun (WGS) entry which is preliminary data.</text>
</comment>
<dbReference type="Proteomes" id="UP000053831">
    <property type="component" value="Unassembled WGS sequence"/>
</dbReference>